<evidence type="ECO:0000313" key="6">
    <source>
        <dbReference type="Proteomes" id="UP001199044"/>
    </source>
</evidence>
<dbReference type="EMBL" id="JAIWIU010000219">
    <property type="protein sequence ID" value="MCA2018929.1"/>
    <property type="molecule type" value="Genomic_DNA"/>
</dbReference>
<name>A0ABS7YTB2_9VIBR</name>
<dbReference type="Pfam" id="PF13411">
    <property type="entry name" value="MerR_1"/>
    <property type="match status" value="1"/>
</dbReference>
<keyword evidence="3" id="KW-0804">Transcription</keyword>
<keyword evidence="6" id="KW-1185">Reference proteome</keyword>
<evidence type="ECO:0000256" key="3">
    <source>
        <dbReference type="ARBA" id="ARBA00023163"/>
    </source>
</evidence>
<evidence type="ECO:0000256" key="2">
    <source>
        <dbReference type="ARBA" id="ARBA00023125"/>
    </source>
</evidence>
<reference evidence="6" key="1">
    <citation type="submission" date="2023-07" db="EMBL/GenBank/DDBJ databases">
        <title>Molecular identification of indigenous halophilic bacteria isolated from red sea cost, biodegradation of synthetic dyes and assessment of degraded metabolite toxicity.</title>
        <authorList>
            <person name="Chaieb K."/>
            <person name="Altayb H.N."/>
        </authorList>
    </citation>
    <scope>NUCLEOTIDE SEQUENCE [LARGE SCALE GENOMIC DNA]</scope>
    <source>
        <strain evidence="6">K20</strain>
    </source>
</reference>
<dbReference type="PROSITE" id="PS50937">
    <property type="entry name" value="HTH_MERR_2"/>
    <property type="match status" value="1"/>
</dbReference>
<comment type="caution">
    <text evidence="5">The sequence shown here is derived from an EMBL/GenBank/DDBJ whole genome shotgun (WGS) entry which is preliminary data.</text>
</comment>
<dbReference type="InterPro" id="IPR009061">
    <property type="entry name" value="DNA-bd_dom_put_sf"/>
</dbReference>
<dbReference type="PANTHER" id="PTHR30204">
    <property type="entry name" value="REDOX-CYCLING DRUG-SENSING TRANSCRIPTIONAL ACTIVATOR SOXR"/>
    <property type="match status" value="1"/>
</dbReference>
<gene>
    <name evidence="5" type="ORF">LDJ79_22640</name>
</gene>
<evidence type="ECO:0000256" key="1">
    <source>
        <dbReference type="ARBA" id="ARBA00023015"/>
    </source>
</evidence>
<dbReference type="SMART" id="SM00422">
    <property type="entry name" value="HTH_MERR"/>
    <property type="match status" value="1"/>
</dbReference>
<proteinExistence type="predicted"/>
<keyword evidence="2" id="KW-0238">DNA-binding</keyword>
<evidence type="ECO:0000313" key="5">
    <source>
        <dbReference type="EMBL" id="MCA2018929.1"/>
    </source>
</evidence>
<dbReference type="RefSeq" id="WP_225252210.1">
    <property type="nucleotide sequence ID" value="NZ_JAIWIU010000219.1"/>
</dbReference>
<dbReference type="InterPro" id="IPR000551">
    <property type="entry name" value="MerR-type_HTH_dom"/>
</dbReference>
<dbReference type="PANTHER" id="PTHR30204:SF67">
    <property type="entry name" value="HTH-TYPE TRANSCRIPTIONAL REGULATOR MLRA-RELATED"/>
    <property type="match status" value="1"/>
</dbReference>
<evidence type="ECO:0000259" key="4">
    <source>
        <dbReference type="PROSITE" id="PS50937"/>
    </source>
</evidence>
<dbReference type="InterPro" id="IPR047057">
    <property type="entry name" value="MerR_fam"/>
</dbReference>
<keyword evidence="1" id="KW-0805">Transcription regulation</keyword>
<organism evidence="5 6">
    <name type="scientific">Vibrio tritonius</name>
    <dbReference type="NCBI Taxonomy" id="1435069"/>
    <lineage>
        <taxon>Bacteria</taxon>
        <taxon>Pseudomonadati</taxon>
        <taxon>Pseudomonadota</taxon>
        <taxon>Gammaproteobacteria</taxon>
        <taxon>Vibrionales</taxon>
        <taxon>Vibrionaceae</taxon>
        <taxon>Vibrio</taxon>
    </lineage>
</organism>
<sequence>MGCELKWYAIREVAELTGVKPVTLRAWQRRYNLIKPQRTDKGHRLYSEQDISEIRQIQSWLAKGVAIGKVPQLLAGENADMLAADPLARLAECETVLMSLAQLQRQKVQQTISSVLKEYPLNIAENQFVGPIVESLEQVKAPIRTLQKALFQSVMLSRLSAILESENKAAKKGRCLFVNLDSVGNLFAWLHAVEVSSEGWNVTMLDGVDELSALVEHSCLDEMSSLVLFSNRPVPEGQMDLIDQLMTRFGSHGRIGGALHTFLKRDK</sequence>
<dbReference type="Proteomes" id="UP001199044">
    <property type="component" value="Unassembled WGS sequence"/>
</dbReference>
<protein>
    <submittedName>
        <fullName evidence="5">MerR family transcriptional regulator</fullName>
    </submittedName>
</protein>
<dbReference type="Gene3D" id="1.10.1660.10">
    <property type="match status" value="1"/>
</dbReference>
<dbReference type="SUPFAM" id="SSF46955">
    <property type="entry name" value="Putative DNA-binding domain"/>
    <property type="match status" value="1"/>
</dbReference>
<dbReference type="CDD" id="cd01104">
    <property type="entry name" value="HTH_MlrA-CarA"/>
    <property type="match status" value="1"/>
</dbReference>
<accession>A0ABS7YTB2</accession>
<feature type="domain" description="HTH merR-type" evidence="4">
    <location>
        <begin position="7"/>
        <end position="76"/>
    </location>
</feature>